<proteinExistence type="predicted"/>
<evidence type="ECO:0000313" key="2">
    <source>
        <dbReference type="EMBL" id="AEG61181.1"/>
    </source>
</evidence>
<reference evidence="2 3" key="2">
    <citation type="journal article" date="2012" name="Stand. Genomic Sci.">
        <title>Complete genome sequence of the sulfate-reducing firmicute Desulfotomaculum ruminis type strain (DL(T)).</title>
        <authorList>
            <person name="Spring S."/>
            <person name="Visser M."/>
            <person name="Lu M."/>
            <person name="Copeland A."/>
            <person name="Lapidus A."/>
            <person name="Lucas S."/>
            <person name="Cheng J.F."/>
            <person name="Han C."/>
            <person name="Tapia R."/>
            <person name="Goodwin L.A."/>
            <person name="Pitluck S."/>
            <person name="Ivanova N."/>
            <person name="Land M."/>
            <person name="Hauser L."/>
            <person name="Larimer F."/>
            <person name="Rohde M."/>
            <person name="Goker M."/>
            <person name="Detter J.C."/>
            <person name="Kyrpides N.C."/>
            <person name="Woyke T."/>
            <person name="Schaap P.J."/>
            <person name="Plugge C.M."/>
            <person name="Muyzer G."/>
            <person name="Kuever J."/>
            <person name="Pereira I.A."/>
            <person name="Parshina S.N."/>
            <person name="Bernier-Latmani R."/>
            <person name="Stams A.J."/>
            <person name="Klenk H.P."/>
        </authorList>
    </citation>
    <scope>NUCLEOTIDE SEQUENCE [LARGE SCALE GENOMIC DNA]</scope>
    <source>
        <strain evidence="3">ATCC 23193 / DSM 2154 / NCIB 8452 / DL</strain>
    </source>
</reference>
<dbReference type="PANTHER" id="PTHR39162:SF1">
    <property type="entry name" value="SPORULATION PROTEIN YTFJ"/>
    <property type="match status" value="1"/>
</dbReference>
<gene>
    <name evidence="2" type="ordered locus">Desru_2968</name>
</gene>
<dbReference type="HOGENOM" id="CLU_115880_0_1_9"/>
<dbReference type="NCBIfam" id="TIGR02874">
    <property type="entry name" value="spore_ytfJ"/>
    <property type="match status" value="1"/>
</dbReference>
<protein>
    <submittedName>
        <fullName evidence="2">Sporulation protein YtfJ</fullName>
    </submittedName>
</protein>
<dbReference type="PANTHER" id="PTHR39162">
    <property type="entry name" value="GLL3345 PROTEIN"/>
    <property type="match status" value="1"/>
</dbReference>
<dbReference type="AlphaFoldDB" id="F6DT76"/>
<reference evidence="3" key="1">
    <citation type="submission" date="2011-05" db="EMBL/GenBank/DDBJ databases">
        <title>Complete sequence of Desulfotomaculum ruminis DSM 2154.</title>
        <authorList>
            <person name="Lucas S."/>
            <person name="Copeland A."/>
            <person name="Lapidus A."/>
            <person name="Cheng J.-F."/>
            <person name="Goodwin L."/>
            <person name="Pitluck S."/>
            <person name="Lu M."/>
            <person name="Detter J.C."/>
            <person name="Han C."/>
            <person name="Tapia R."/>
            <person name="Land M."/>
            <person name="Hauser L."/>
            <person name="Kyrpides N."/>
            <person name="Ivanova N."/>
            <person name="Mikhailova N."/>
            <person name="Pagani I."/>
            <person name="Stams A.J.M."/>
            <person name="Plugge C.M."/>
            <person name="Muyzer G."/>
            <person name="Kuever J."/>
            <person name="Parshina S.N."/>
            <person name="Ivanova A.E."/>
            <person name="Nazina T.N."/>
            <person name="Brambilla E."/>
            <person name="Spring S."/>
            <person name="Klenk H.-P."/>
            <person name="Woyke T."/>
        </authorList>
    </citation>
    <scope>NUCLEOTIDE SEQUENCE [LARGE SCALE GENOMIC DNA]</scope>
    <source>
        <strain evidence="3">ATCC 23193 / DSM 2154 / NCIB 8452 / DL</strain>
    </source>
</reference>
<feature type="region of interest" description="Disordered" evidence="1">
    <location>
        <begin position="45"/>
        <end position="65"/>
    </location>
</feature>
<dbReference type="STRING" id="696281.Desru_2968"/>
<name>F6DT76_DESRL</name>
<dbReference type="Proteomes" id="UP000009234">
    <property type="component" value="Chromosome"/>
</dbReference>
<accession>F6DT76</accession>
<sequence>MESIKEMVDVNTVVGDPVETPDGSVIIPISRVACGFAAGGGEYGANGSVRKEGEGPSSPFGGGSGAGVSVQPMGFLVVGNGQIRLLPVDDNHALFDRLIDVAPQMLNQIQGMFNRDHTATVQNQPIV</sequence>
<evidence type="ECO:0000313" key="3">
    <source>
        <dbReference type="Proteomes" id="UP000009234"/>
    </source>
</evidence>
<keyword evidence="3" id="KW-1185">Reference proteome</keyword>
<dbReference type="EMBL" id="CP002780">
    <property type="protein sequence ID" value="AEG61181.1"/>
    <property type="molecule type" value="Genomic_DNA"/>
</dbReference>
<dbReference type="KEGG" id="dru:Desru_2968"/>
<dbReference type="eggNOG" id="COG3874">
    <property type="taxonomic scope" value="Bacteria"/>
</dbReference>
<dbReference type="PIRSF" id="PIRSF021377">
    <property type="entry name" value="YtfJ"/>
    <property type="match status" value="1"/>
</dbReference>
<dbReference type="Pfam" id="PF09579">
    <property type="entry name" value="Spore_YtfJ"/>
    <property type="match status" value="1"/>
</dbReference>
<dbReference type="InterPro" id="IPR014229">
    <property type="entry name" value="Spore_YtfJ"/>
</dbReference>
<evidence type="ECO:0000256" key="1">
    <source>
        <dbReference type="SAM" id="MobiDB-lite"/>
    </source>
</evidence>
<organism evidence="2 3">
    <name type="scientific">Desulforamulus ruminis (strain ATCC 23193 / DSM 2154 / NCIMB 8452 / DL)</name>
    <name type="common">Desulfotomaculum ruminis</name>
    <dbReference type="NCBI Taxonomy" id="696281"/>
    <lineage>
        <taxon>Bacteria</taxon>
        <taxon>Bacillati</taxon>
        <taxon>Bacillota</taxon>
        <taxon>Clostridia</taxon>
        <taxon>Eubacteriales</taxon>
        <taxon>Peptococcaceae</taxon>
        <taxon>Desulforamulus</taxon>
    </lineage>
</organism>